<accession>A0A4D6XK73</accession>
<organism evidence="1 2">
    <name type="scientific">Pseudomonas putida</name>
    <name type="common">Arthrobacter siderocapsulatus</name>
    <dbReference type="NCBI Taxonomy" id="303"/>
    <lineage>
        <taxon>Bacteria</taxon>
        <taxon>Pseudomonadati</taxon>
        <taxon>Pseudomonadota</taxon>
        <taxon>Gammaproteobacteria</taxon>
        <taxon>Pseudomonadales</taxon>
        <taxon>Pseudomonadaceae</taxon>
        <taxon>Pseudomonas</taxon>
    </lineage>
</organism>
<dbReference type="EMBL" id="CP039371">
    <property type="protein sequence ID" value="QCI14441.1"/>
    <property type="molecule type" value="Genomic_DNA"/>
</dbReference>
<gene>
    <name evidence="1" type="ORF">E6B08_25165</name>
</gene>
<dbReference type="AlphaFoldDB" id="A0A4D6XK73"/>
<dbReference type="Proteomes" id="UP000298551">
    <property type="component" value="Chromosome"/>
</dbReference>
<reference evidence="2" key="1">
    <citation type="submission" date="2019-04" db="EMBL/GenBank/DDBJ databases">
        <title>Genome sequence of Pseudomonas putida 1290, an auxin catabolizing strain.</title>
        <authorList>
            <person name="Laird T.S."/>
            <person name="Leveau J.H.J."/>
        </authorList>
    </citation>
    <scope>NUCLEOTIDE SEQUENCE [LARGE SCALE GENOMIC DNA]</scope>
    <source>
        <strain evidence="2">1290</strain>
    </source>
</reference>
<dbReference type="OrthoDB" id="6891401at2"/>
<evidence type="ECO:0000313" key="1">
    <source>
        <dbReference type="EMBL" id="QCI14441.1"/>
    </source>
</evidence>
<name>A0A4D6XK73_PSEPU</name>
<protein>
    <submittedName>
        <fullName evidence="1">Uncharacterized protein</fullName>
    </submittedName>
</protein>
<evidence type="ECO:0000313" key="2">
    <source>
        <dbReference type="Proteomes" id="UP000298551"/>
    </source>
</evidence>
<proteinExistence type="predicted"/>
<sequence>MFSTVGAKCSRACSCALAGPGHVVAYRVKSCQFEPVASVLTTPMYGFMPGQVTGAVNHRIMRALYMEVRPWRTGIGLGCTKSSSGASVWQSTLTTQECLV</sequence>